<dbReference type="PANTHER" id="PTHR14845:SF0">
    <property type="entry name" value="DUF4515 DOMAIN-CONTAINING PROTEIN"/>
    <property type="match status" value="1"/>
</dbReference>
<reference evidence="6" key="1">
    <citation type="journal article" date="2014" name="PLoS ONE">
        <title>The genome and linkage map of the northern pike (Esox lucius): conserved synteny revealed between the salmonid sister group and the Neoteleostei.</title>
        <authorList>
            <person name="Rondeau E.B."/>
            <person name="Minkley D.R."/>
            <person name="Leong J.S."/>
            <person name="Messmer A.M."/>
            <person name="Jantzen J.R."/>
            <person name="von Schalburg K.R."/>
            <person name="Lemon C."/>
            <person name="Bird N.H."/>
            <person name="Koop B.F."/>
        </authorList>
    </citation>
    <scope>NUCLEOTIDE SEQUENCE</scope>
</reference>
<feature type="coiled-coil region" evidence="2">
    <location>
        <begin position="217"/>
        <end position="251"/>
    </location>
</feature>
<proteinExistence type="predicted"/>
<evidence type="ECO:0000256" key="2">
    <source>
        <dbReference type="SAM" id="Coils"/>
    </source>
</evidence>
<dbReference type="InterPro" id="IPR032777">
    <property type="entry name" value="DUF4515"/>
</dbReference>
<evidence type="ECO:0000259" key="4">
    <source>
        <dbReference type="Pfam" id="PF14988"/>
    </source>
</evidence>
<dbReference type="OMA" id="HHTRRQL"/>
<dbReference type="InParanoid" id="A0A3P8ZZY4"/>
<dbReference type="OrthoDB" id="2129492at2759"/>
<name>A0A3P8ZZY4_ESOLU</name>
<dbReference type="GeneID" id="105009046"/>
<dbReference type="PANTHER" id="PTHR14845">
    <property type="entry name" value="COILED-COIL DOMAIN-CONTAINING 166"/>
    <property type="match status" value="1"/>
</dbReference>
<keyword evidence="6" id="KW-1185">Reference proteome</keyword>
<dbReference type="GeneTree" id="ENSGT00940000154427"/>
<sequence length="301" mass="34839">MPPKKKGDSARKQDGAGTGVVGTENTGSDRENLLQREYDKLTDTLNNLKRNVEKLRRENEFLQNEANQTRMESQEYMSYMSKWTQKRQSAIITLSDQNHQELEALKKQREESLGKYQKQANELKKEILEKENELALLNIEIAELREFKSLQQQQLGRIAELEKEVISMHCRHSESLQALKAGFLSEKERYEAQANDTVQALTLAANREASRCLLAHTREVSSENQHLREELQQLIQRAHSLRDHQDQLQVQRQKLLLERDYVRELRCLRATPGPPEPGSCTRPLGDDEGREDTRPHKTADT</sequence>
<organism evidence="5 6">
    <name type="scientific">Esox lucius</name>
    <name type="common">Northern pike</name>
    <dbReference type="NCBI Taxonomy" id="8010"/>
    <lineage>
        <taxon>Eukaryota</taxon>
        <taxon>Metazoa</taxon>
        <taxon>Chordata</taxon>
        <taxon>Craniata</taxon>
        <taxon>Vertebrata</taxon>
        <taxon>Euteleostomi</taxon>
        <taxon>Actinopterygii</taxon>
        <taxon>Neopterygii</taxon>
        <taxon>Teleostei</taxon>
        <taxon>Protacanthopterygii</taxon>
        <taxon>Esociformes</taxon>
        <taxon>Esocidae</taxon>
        <taxon>Esox</taxon>
    </lineage>
</organism>
<dbReference type="CTD" id="100130274"/>
<evidence type="ECO:0000256" key="3">
    <source>
        <dbReference type="SAM" id="MobiDB-lite"/>
    </source>
</evidence>
<dbReference type="Bgee" id="ENSELUG00000012858">
    <property type="expression patterns" value="Expressed in mesonephros and 7 other cell types or tissues"/>
</dbReference>
<reference evidence="5" key="3">
    <citation type="submission" date="2025-08" db="UniProtKB">
        <authorList>
            <consortium name="Ensembl"/>
        </authorList>
    </citation>
    <scope>IDENTIFICATION</scope>
</reference>
<accession>A0A3P8ZZY4</accession>
<reference evidence="5" key="2">
    <citation type="submission" date="2020-02" db="EMBL/GenBank/DDBJ databases">
        <title>Esox lucius (northern pike) genome, fEsoLuc1, primary haplotype.</title>
        <authorList>
            <person name="Myers G."/>
            <person name="Karagic N."/>
            <person name="Meyer A."/>
            <person name="Pippel M."/>
            <person name="Reichard M."/>
            <person name="Winkler S."/>
            <person name="Tracey A."/>
            <person name="Sims Y."/>
            <person name="Howe K."/>
            <person name="Rhie A."/>
            <person name="Formenti G."/>
            <person name="Durbin R."/>
            <person name="Fedrigo O."/>
            <person name="Jarvis E.D."/>
        </authorList>
    </citation>
    <scope>NUCLEOTIDE SEQUENCE [LARGE SCALE GENOMIC DNA]</scope>
</reference>
<dbReference type="Pfam" id="PF14988">
    <property type="entry name" value="DUF4515"/>
    <property type="match status" value="1"/>
</dbReference>
<dbReference type="AlphaFoldDB" id="A0A3P8ZZY4"/>
<feature type="coiled-coil region" evidence="2">
    <location>
        <begin position="99"/>
        <end position="164"/>
    </location>
</feature>
<evidence type="ECO:0000313" key="5">
    <source>
        <dbReference type="Ensembl" id="ENSELUP00000034317.1"/>
    </source>
</evidence>
<gene>
    <name evidence="5" type="primary">CCDC166</name>
</gene>
<evidence type="ECO:0000313" key="6">
    <source>
        <dbReference type="Proteomes" id="UP000265140"/>
    </source>
</evidence>
<feature type="region of interest" description="Disordered" evidence="3">
    <location>
        <begin position="1"/>
        <end position="33"/>
    </location>
</feature>
<dbReference type="Proteomes" id="UP000265140">
    <property type="component" value="Chromosome 24"/>
</dbReference>
<dbReference type="RefSeq" id="XP_012987409.1">
    <property type="nucleotide sequence ID" value="XM_013131955.3"/>
</dbReference>
<protein>
    <recommendedName>
        <fullName evidence="4">DUF4515 domain-containing protein</fullName>
    </recommendedName>
</protein>
<reference evidence="5" key="4">
    <citation type="submission" date="2025-09" db="UniProtKB">
        <authorList>
            <consortium name="Ensembl"/>
        </authorList>
    </citation>
    <scope>IDENTIFICATION</scope>
</reference>
<feature type="domain" description="DUF4515" evidence="4">
    <location>
        <begin position="72"/>
        <end position="263"/>
    </location>
</feature>
<evidence type="ECO:0000256" key="1">
    <source>
        <dbReference type="ARBA" id="ARBA00023054"/>
    </source>
</evidence>
<feature type="region of interest" description="Disordered" evidence="3">
    <location>
        <begin position="268"/>
        <end position="301"/>
    </location>
</feature>
<feature type="compositionally biased region" description="Basic and acidic residues" evidence="3">
    <location>
        <begin position="284"/>
        <end position="301"/>
    </location>
</feature>
<feature type="compositionally biased region" description="Basic and acidic residues" evidence="3">
    <location>
        <begin position="1"/>
        <end position="14"/>
    </location>
</feature>
<keyword evidence="1 2" id="KW-0175">Coiled coil</keyword>
<dbReference type="Ensembl" id="ENSELUT00000038184.3">
    <property type="protein sequence ID" value="ENSELUP00000034317.1"/>
    <property type="gene ID" value="ENSELUG00000012858.3"/>
</dbReference>